<evidence type="ECO:0000313" key="2">
    <source>
        <dbReference type="EMBL" id="CAC5417108.1"/>
    </source>
</evidence>
<feature type="domain" description="Apple" evidence="1">
    <location>
        <begin position="175"/>
        <end position="261"/>
    </location>
</feature>
<protein>
    <submittedName>
        <fullName evidence="2">MRC</fullName>
    </submittedName>
</protein>
<sequence length="324" mass="37260">MYFSEFPFSYDVPFYEDSVFCIYATFYLNNKNVGWVPSDCNDNYLNSIDCCYDGQHNTEAFNATLYAEAVTWYTAENYCSNEGSYLVNLTQSIGFHFTFVTTPWLSSGVTKFWTGHYSTGKNLKDLEIAEINGFGEVENNQTGCVYVSVESRYHNFPKLKLATDSCRNAMYGFICLKPTKYRYFDRTPNLIYISNYIKYDGQPYTFTECEDECLQLTKKGYACIGFNYNIANSSCRFKETVFNGNYHVQYDPGWVSVDYTYVHVTNNEGITALSYLYDRNDQATLPSEKTNIRDSDNTSDHTAATEDINIDTTVLGERCHIYLA</sequence>
<gene>
    <name evidence="2" type="ORF">MCOR_49662</name>
</gene>
<dbReference type="SUPFAM" id="SSF56436">
    <property type="entry name" value="C-type lectin-like"/>
    <property type="match status" value="1"/>
</dbReference>
<dbReference type="InterPro" id="IPR016186">
    <property type="entry name" value="C-type_lectin-like/link_sf"/>
</dbReference>
<dbReference type="EMBL" id="CACVKT020008728">
    <property type="protein sequence ID" value="CAC5417108.1"/>
    <property type="molecule type" value="Genomic_DNA"/>
</dbReference>
<dbReference type="OrthoDB" id="10297248at2759"/>
<dbReference type="Proteomes" id="UP000507470">
    <property type="component" value="Unassembled WGS sequence"/>
</dbReference>
<accession>A0A6J8EA72</accession>
<dbReference type="Gene3D" id="3.10.100.10">
    <property type="entry name" value="Mannose-Binding Protein A, subunit A"/>
    <property type="match status" value="1"/>
</dbReference>
<dbReference type="InterPro" id="IPR016187">
    <property type="entry name" value="CTDL_fold"/>
</dbReference>
<evidence type="ECO:0000313" key="3">
    <source>
        <dbReference type="Proteomes" id="UP000507470"/>
    </source>
</evidence>
<proteinExistence type="predicted"/>
<dbReference type="PROSITE" id="PS50948">
    <property type="entry name" value="PAN"/>
    <property type="match status" value="1"/>
</dbReference>
<organism evidence="2 3">
    <name type="scientific">Mytilus coruscus</name>
    <name type="common">Sea mussel</name>
    <dbReference type="NCBI Taxonomy" id="42192"/>
    <lineage>
        <taxon>Eukaryota</taxon>
        <taxon>Metazoa</taxon>
        <taxon>Spiralia</taxon>
        <taxon>Lophotrochozoa</taxon>
        <taxon>Mollusca</taxon>
        <taxon>Bivalvia</taxon>
        <taxon>Autobranchia</taxon>
        <taxon>Pteriomorphia</taxon>
        <taxon>Mytilida</taxon>
        <taxon>Mytiloidea</taxon>
        <taxon>Mytilidae</taxon>
        <taxon>Mytilinae</taxon>
        <taxon>Mytilus</taxon>
    </lineage>
</organism>
<dbReference type="AlphaFoldDB" id="A0A6J8EA72"/>
<reference evidence="2 3" key="1">
    <citation type="submission" date="2020-06" db="EMBL/GenBank/DDBJ databases">
        <authorList>
            <person name="Li R."/>
            <person name="Bekaert M."/>
        </authorList>
    </citation>
    <scope>NUCLEOTIDE SEQUENCE [LARGE SCALE GENOMIC DNA]</scope>
    <source>
        <strain evidence="3">wild</strain>
    </source>
</reference>
<dbReference type="InterPro" id="IPR003609">
    <property type="entry name" value="Pan_app"/>
</dbReference>
<keyword evidence="3" id="KW-1185">Reference proteome</keyword>
<name>A0A6J8EA72_MYTCO</name>
<evidence type="ECO:0000259" key="1">
    <source>
        <dbReference type="PROSITE" id="PS50948"/>
    </source>
</evidence>